<proteinExistence type="predicted"/>
<name>A0A382N008_9ZZZZ</name>
<sequence>MLIFAKDISQRDFIHSAEDQDPEIKKYMDYQRCLFPYTIIRGGLDLAYKEVDDILNYLDNGNQPPSDSNRQEYPSDIPDWYQTRFPWTASFVKIEDMHSLLVILIQAMDSFRTHERMNTYHLMVTYDSVSNIVELYNNLLKESPEKSRDIHLSQGEPVFFDDFINNYWPHLDWMILSQPDFEHAKHLGRKQKIELAIQQRIADGEEPIKALKSASKPFNIDKSSLHLLGREKILQKFLKLETVSLNDTPYNSLNEEVDSGTKFGFMPRVDSEFLINMRHQKNSRTAPSEH</sequence>
<reference evidence="1" key="1">
    <citation type="submission" date="2018-05" db="EMBL/GenBank/DDBJ databases">
        <authorList>
            <person name="Lanie J.A."/>
            <person name="Ng W.-L."/>
            <person name="Kazmierczak K.M."/>
            <person name="Andrzejewski T.M."/>
            <person name="Davidsen T.M."/>
            <person name="Wayne K.J."/>
            <person name="Tettelin H."/>
            <person name="Glass J.I."/>
            <person name="Rusch D."/>
            <person name="Podicherti R."/>
            <person name="Tsui H.-C.T."/>
            <person name="Winkler M.E."/>
        </authorList>
    </citation>
    <scope>NUCLEOTIDE SEQUENCE</scope>
</reference>
<dbReference type="EMBL" id="UINC01097141">
    <property type="protein sequence ID" value="SVC54603.1"/>
    <property type="molecule type" value="Genomic_DNA"/>
</dbReference>
<organism evidence="1">
    <name type="scientific">marine metagenome</name>
    <dbReference type="NCBI Taxonomy" id="408172"/>
    <lineage>
        <taxon>unclassified sequences</taxon>
        <taxon>metagenomes</taxon>
        <taxon>ecological metagenomes</taxon>
    </lineage>
</organism>
<evidence type="ECO:0000313" key="1">
    <source>
        <dbReference type="EMBL" id="SVC54603.1"/>
    </source>
</evidence>
<dbReference type="AlphaFoldDB" id="A0A382N008"/>
<gene>
    <name evidence="1" type="ORF">METZ01_LOCUS307457</name>
</gene>
<protein>
    <submittedName>
        <fullName evidence="1">Uncharacterized protein</fullName>
    </submittedName>
</protein>
<accession>A0A382N008</accession>